<dbReference type="OrthoDB" id="2135488at2759"/>
<dbReference type="InterPro" id="IPR037517">
    <property type="entry name" value="HDAG_dom"/>
</dbReference>
<dbReference type="Proteomes" id="UP000189704">
    <property type="component" value="Unplaced"/>
</dbReference>
<dbReference type="RefSeq" id="XP_008051962.2">
    <property type="nucleotide sequence ID" value="XM_008053771.2"/>
</dbReference>
<dbReference type="PANTHER" id="PTHR13328">
    <property type="entry name" value="NEGATIVE ELONGATION FACTOR A NELF-A"/>
    <property type="match status" value="1"/>
</dbReference>
<organism evidence="2 3">
    <name type="scientific">Carlito syrichta</name>
    <name type="common">Philippine tarsier</name>
    <name type="synonym">Tarsius syrichta</name>
    <dbReference type="NCBI Taxonomy" id="1868482"/>
    <lineage>
        <taxon>Eukaryota</taxon>
        <taxon>Metazoa</taxon>
        <taxon>Chordata</taxon>
        <taxon>Craniata</taxon>
        <taxon>Vertebrata</taxon>
        <taxon>Euteleostomi</taxon>
        <taxon>Mammalia</taxon>
        <taxon>Eutheria</taxon>
        <taxon>Euarchontoglires</taxon>
        <taxon>Primates</taxon>
        <taxon>Haplorrhini</taxon>
        <taxon>Tarsiiformes</taxon>
        <taxon>Tarsiidae</taxon>
        <taxon>Carlito</taxon>
    </lineage>
</organism>
<dbReference type="Pfam" id="PF23553">
    <property type="entry name" value="NELF-A_N"/>
    <property type="match status" value="1"/>
</dbReference>
<dbReference type="GO" id="GO:0034244">
    <property type="term" value="P:negative regulation of transcription elongation by RNA polymerase II"/>
    <property type="evidence" value="ECO:0007669"/>
    <property type="project" value="TreeGrafter"/>
</dbReference>
<proteinExistence type="predicted"/>
<dbReference type="InterPro" id="IPR056557">
    <property type="entry name" value="NELF-A_N"/>
</dbReference>
<dbReference type="InterPro" id="IPR052828">
    <property type="entry name" value="NELF-A_domain"/>
</dbReference>
<dbReference type="KEGG" id="csyr:103255827"/>
<dbReference type="PROSITE" id="PS51838">
    <property type="entry name" value="HDAG"/>
    <property type="match status" value="1"/>
</dbReference>
<evidence type="ECO:0000313" key="3">
    <source>
        <dbReference type="RefSeq" id="XP_008051962.2"/>
    </source>
</evidence>
<evidence type="ECO:0000259" key="1">
    <source>
        <dbReference type="PROSITE" id="PS51838"/>
    </source>
</evidence>
<feature type="non-terminal residue" evidence="3">
    <location>
        <position position="160"/>
    </location>
</feature>
<feature type="domain" description="HDAg" evidence="1">
    <location>
        <begin position="68"/>
        <end position="160"/>
    </location>
</feature>
<protein>
    <submittedName>
        <fullName evidence="3">Negative elongation factor A-like</fullName>
    </submittedName>
</protein>
<dbReference type="AlphaFoldDB" id="A0A1U7TG60"/>
<dbReference type="GO" id="GO:0032021">
    <property type="term" value="C:NELF complex"/>
    <property type="evidence" value="ECO:0007669"/>
    <property type="project" value="TreeGrafter"/>
</dbReference>
<name>A0A1U7TG60_CARSF</name>
<reference evidence="3" key="1">
    <citation type="submission" date="2025-08" db="UniProtKB">
        <authorList>
            <consortium name="RefSeq"/>
        </authorList>
    </citation>
    <scope>IDENTIFICATION</scope>
</reference>
<dbReference type="PANTHER" id="PTHR13328:SF4">
    <property type="entry name" value="NEGATIVE ELONGATION FACTOR A"/>
    <property type="match status" value="1"/>
</dbReference>
<sequence length="160" mass="17249">MNARLAALQVPAPAPAQLPLAPETAILTPMAGPRRAGRAGGSRCISLSQMKGALMEIIQLASLDSDPWVLMVADILKSFPDTGSLNLDLEEQNPNVQDILGELREKASECETSAMLPLECQYLNKNALTTLAGPLTPPVKHFQLKRKPKSATLRAELLQK</sequence>
<gene>
    <name evidence="3" type="primary">LOC103255827</name>
</gene>
<keyword evidence="2" id="KW-1185">Reference proteome</keyword>
<dbReference type="GeneID" id="103255827"/>
<accession>A0A1U7TG60</accession>
<evidence type="ECO:0000313" key="2">
    <source>
        <dbReference type="Proteomes" id="UP000189704"/>
    </source>
</evidence>